<dbReference type="Pfam" id="PF07703">
    <property type="entry name" value="A2M_BRD"/>
    <property type="match status" value="1"/>
</dbReference>
<evidence type="ECO:0000256" key="3">
    <source>
        <dbReference type="ARBA" id="ARBA00022729"/>
    </source>
</evidence>
<feature type="domain" description="Alpha-2-macroglobulin bait region" evidence="7">
    <location>
        <begin position="420"/>
        <end position="607"/>
    </location>
</feature>
<evidence type="ECO:0000256" key="1">
    <source>
        <dbReference type="ARBA" id="ARBA00010952"/>
    </source>
</evidence>
<keyword evidence="4" id="KW-0722">Serine protease inhibitor</keyword>
<protein>
    <recommendedName>
        <fullName evidence="12">Alpha-2-macroglobulin</fullName>
    </recommendedName>
</protein>
<dbReference type="InterPro" id="IPR011626">
    <property type="entry name" value="Alpha-macroglobulin_TED"/>
</dbReference>
<keyword evidence="3" id="KW-0732">Signal</keyword>
<comment type="similarity">
    <text evidence="1">Belongs to the protease inhibitor I39 (alpha-2-macroglobulin) family.</text>
</comment>
<dbReference type="InterPro" id="IPR009048">
    <property type="entry name" value="A-macroglobulin_rcpt-bd"/>
</dbReference>
<evidence type="ECO:0000256" key="6">
    <source>
        <dbReference type="ARBA" id="ARBA00023180"/>
    </source>
</evidence>
<dbReference type="InterPro" id="IPR036595">
    <property type="entry name" value="A-macroglobulin_rcpt-bd_sf"/>
</dbReference>
<dbReference type="FunFam" id="1.50.10.20:FF:000001">
    <property type="entry name" value="CD109 isoform 1"/>
    <property type="match status" value="1"/>
</dbReference>
<dbReference type="Gene3D" id="2.20.130.20">
    <property type="match status" value="1"/>
</dbReference>
<dbReference type="InterPro" id="IPR050473">
    <property type="entry name" value="A2M/Complement_sys"/>
</dbReference>
<dbReference type="Gene3D" id="2.60.40.1940">
    <property type="match status" value="1"/>
</dbReference>
<dbReference type="Pfam" id="PF01835">
    <property type="entry name" value="MG2"/>
    <property type="match status" value="1"/>
</dbReference>
<dbReference type="InterPro" id="IPR008930">
    <property type="entry name" value="Terpenoid_cyclase/PrenylTrfase"/>
</dbReference>
<proteinExistence type="inferred from homology"/>
<dbReference type="SUPFAM" id="SSF48239">
    <property type="entry name" value="Terpenoid cyclases/Protein prenyltransferases"/>
    <property type="match status" value="1"/>
</dbReference>
<dbReference type="SMART" id="SM01359">
    <property type="entry name" value="A2M_N_2"/>
    <property type="match status" value="1"/>
</dbReference>
<evidence type="ECO:0000313" key="10">
    <source>
        <dbReference type="EnsemblMetazoa" id="XP_038076709.1"/>
    </source>
</evidence>
<dbReference type="Gene3D" id="2.60.40.10">
    <property type="entry name" value="Immunoglobulins"/>
    <property type="match status" value="2"/>
</dbReference>
<dbReference type="GO" id="GO:0005615">
    <property type="term" value="C:extracellular space"/>
    <property type="evidence" value="ECO:0007669"/>
    <property type="project" value="InterPro"/>
</dbReference>
<dbReference type="InterPro" id="IPR013783">
    <property type="entry name" value="Ig-like_fold"/>
</dbReference>
<dbReference type="PANTHER" id="PTHR11412">
    <property type="entry name" value="MACROGLOBULIN / COMPLEMENT"/>
    <property type="match status" value="1"/>
</dbReference>
<dbReference type="Gene3D" id="1.50.10.20">
    <property type="match status" value="1"/>
</dbReference>
<dbReference type="InterPro" id="IPR041813">
    <property type="entry name" value="A2M_TED"/>
</dbReference>
<evidence type="ECO:0000256" key="4">
    <source>
        <dbReference type="ARBA" id="ARBA00022900"/>
    </source>
</evidence>
<evidence type="ECO:0000313" key="11">
    <source>
        <dbReference type="Proteomes" id="UP000887568"/>
    </source>
</evidence>
<dbReference type="OMA" id="DIMITEI"/>
<dbReference type="Gene3D" id="2.60.40.690">
    <property type="entry name" value="Alpha-macroglobulin, receptor-binding domain"/>
    <property type="match status" value="1"/>
</dbReference>
<dbReference type="InterPro" id="IPR019742">
    <property type="entry name" value="MacrogloblnA2_CS"/>
</dbReference>
<dbReference type="Pfam" id="PF07678">
    <property type="entry name" value="TED_complement"/>
    <property type="match status" value="1"/>
</dbReference>
<dbReference type="InterPro" id="IPR014756">
    <property type="entry name" value="Ig_E-set"/>
</dbReference>
<evidence type="ECO:0000256" key="5">
    <source>
        <dbReference type="ARBA" id="ARBA00023157"/>
    </source>
</evidence>
<dbReference type="Proteomes" id="UP000887568">
    <property type="component" value="Unplaced"/>
</dbReference>
<evidence type="ECO:0000259" key="8">
    <source>
        <dbReference type="SMART" id="SM01360"/>
    </source>
</evidence>
<keyword evidence="2" id="KW-0646">Protease inhibitor</keyword>
<dbReference type="SUPFAM" id="SSF49410">
    <property type="entry name" value="Alpha-macroglobulin receptor domain"/>
    <property type="match status" value="1"/>
</dbReference>
<dbReference type="Pfam" id="PF07677">
    <property type="entry name" value="A2M_recep"/>
    <property type="match status" value="1"/>
</dbReference>
<organism evidence="10 11">
    <name type="scientific">Patiria miniata</name>
    <name type="common">Bat star</name>
    <name type="synonym">Asterina miniata</name>
    <dbReference type="NCBI Taxonomy" id="46514"/>
    <lineage>
        <taxon>Eukaryota</taxon>
        <taxon>Metazoa</taxon>
        <taxon>Echinodermata</taxon>
        <taxon>Eleutherozoa</taxon>
        <taxon>Asterozoa</taxon>
        <taxon>Asteroidea</taxon>
        <taxon>Valvatacea</taxon>
        <taxon>Valvatida</taxon>
        <taxon>Asterinidae</taxon>
        <taxon>Patiria</taxon>
    </lineage>
</organism>
<accession>A0A914BKS4</accession>
<dbReference type="CDD" id="cd02897">
    <property type="entry name" value="A2M_2"/>
    <property type="match status" value="1"/>
</dbReference>
<dbReference type="InterPro" id="IPR047565">
    <property type="entry name" value="Alpha-macroglob_thiol-ester_cl"/>
</dbReference>
<dbReference type="SMART" id="SM01419">
    <property type="entry name" value="Thiol-ester_cl"/>
    <property type="match status" value="1"/>
</dbReference>
<dbReference type="SMART" id="SM01361">
    <property type="entry name" value="A2M_recep"/>
    <property type="match status" value="1"/>
</dbReference>
<dbReference type="Gene3D" id="2.60.120.1540">
    <property type="match status" value="1"/>
</dbReference>
<keyword evidence="6" id="KW-0325">Glycoprotein</keyword>
<keyword evidence="5" id="KW-1015">Disulfide bond</keyword>
<dbReference type="GeneID" id="119744709"/>
<dbReference type="SUPFAM" id="SSF81296">
    <property type="entry name" value="E set domains"/>
    <property type="match status" value="1"/>
</dbReference>
<dbReference type="Gene3D" id="2.60.40.1930">
    <property type="match status" value="2"/>
</dbReference>
<dbReference type="Gene3D" id="6.20.50.160">
    <property type="match status" value="1"/>
</dbReference>
<dbReference type="GO" id="GO:0004867">
    <property type="term" value="F:serine-type endopeptidase inhibitor activity"/>
    <property type="evidence" value="ECO:0007669"/>
    <property type="project" value="UniProtKB-KW"/>
</dbReference>
<dbReference type="EnsemblMetazoa" id="XM_038220781.1">
    <property type="protein sequence ID" value="XP_038076709.1"/>
    <property type="gene ID" value="LOC119744709"/>
</dbReference>
<feature type="domain" description="Alpha-2-macroglobulin" evidence="8">
    <location>
        <begin position="752"/>
        <end position="842"/>
    </location>
</feature>
<evidence type="ECO:0000256" key="2">
    <source>
        <dbReference type="ARBA" id="ARBA00022690"/>
    </source>
</evidence>
<dbReference type="Pfam" id="PF17791">
    <property type="entry name" value="MG3"/>
    <property type="match status" value="1"/>
</dbReference>
<feature type="domain" description="Alpha-macroglobulin receptor-binding" evidence="9">
    <location>
        <begin position="1389"/>
        <end position="1478"/>
    </location>
</feature>
<dbReference type="OrthoDB" id="9998011at2759"/>
<evidence type="ECO:0000259" key="7">
    <source>
        <dbReference type="SMART" id="SM01359"/>
    </source>
</evidence>
<dbReference type="Pfam" id="PF00207">
    <property type="entry name" value="A2M"/>
    <property type="match status" value="1"/>
</dbReference>
<dbReference type="PANTHER" id="PTHR11412:SF171">
    <property type="entry name" value="PREGNANCY ZONE PROTEIN-LIKE PROTEIN"/>
    <property type="match status" value="1"/>
</dbReference>
<dbReference type="InterPro" id="IPR001599">
    <property type="entry name" value="Macroglobln_a2"/>
</dbReference>
<keyword evidence="11" id="KW-1185">Reference proteome</keyword>
<name>A0A914BKS4_PATMI</name>
<evidence type="ECO:0000259" key="9">
    <source>
        <dbReference type="SMART" id="SM01361"/>
    </source>
</evidence>
<dbReference type="FunFam" id="2.60.40.1930:FF:000001">
    <property type="entry name" value="CD109 isoform 3"/>
    <property type="match status" value="1"/>
</dbReference>
<dbReference type="RefSeq" id="XP_038076709.1">
    <property type="nucleotide sequence ID" value="XM_038220781.1"/>
</dbReference>
<dbReference type="InterPro" id="IPR041555">
    <property type="entry name" value="MG3"/>
</dbReference>
<sequence>MAPKILCAGSQEKVFITFVNFSQPVDVMFAVMENEETSLVVTPLKVFKTPCGCVEIDLPVIDKPRMVVSLIMYAKRTMMQCEEFEIVDSIKVYLDACNSETFIETDKPMYKPGQKVQFRVLTLLSDLRPDLTEVSKIWIEAPAGIHMAQWLSVKTVDGLIDLSMPMSTDPPMGEWKIKVRHHDREFTQTFTVGEYVLPKFEVMIKGPDYVLAPGGEEDIMVCGKYTHGQPVRGSIKLHVSVSSNQNAKLEQSADTDMYGCHIFEVNLRDIPWDIVGYINPSYTKLVIKAEFEEAATRTVIEKTVDDIMITEIPLELKFSVPSTFKPGLPFSGMLLFNDPVGNPLAGETSLIVATAGKPEDLLNEIVISNDRGIAFFTIEDVPLDVEYISLTAVSDGLTPDKKSRANSHVKPQYSPSKSFLHIDPVNERAEVNSYQTLTIHMTSQEPEYNGVYLHTVMMARGNILLDVESIIPPEEIDAFRRPGQYGIYPVNTDDMGMKEYVYSMHMIASDVPIHILQKDKVKTTRRRFKVSYDMSPSVTVMAYYVRNNGEVVADTVTIPVEEVFQNQVDINFAEYVKQPGENTTLNILAKPSSLCAYGVVDKSVHLLGGDNRITKEKVFKALEDLQLSAEGGFAETHSKRCSGGGGYGRAMPMFGGGGGFPGPSPSLMDASQSFKDLGVVYLTNLQVETAPCPEVVPVFYRGPMLEDGMPVPVAMPMLAMAEGSPMIAEAAMAVTAVEGGGAPDVRSYFPETWLYNIKRVNSDGEAQISIQLPHTITEWVGHGFCTSTRFGAGVSDLTRLTAFQPFFVDMTLPYSVIRNEYVPVTVLVFNYVAKCLVVELTLQPSSHFEIDEQNRKAHICVCGGQSGPSSFYIKAVTIGTVPIEVRAVSVVDSDDWCQGQEMDTSEDGFSDAIRKPLLVKPEGVETEQVFSAYFCPDDYEGGRYEEVISLQDLPDNYVSGSERGIVTVTGDMLGPTIDNLDHLLRIPTGCGEQNMIGFVPNIFVLHYLKGINKLPKDVEAKAKENMEIGYQRELNYQHSDGSYSAFGDRDPSGSTWLTAFVVRSFLQAKHYIYVDQRDLDKSMGWLRRQQRADGCFESHGQVIHKDMMGSVNDEVTLTAYVVISLIEAEVAYNDAQIKKAIGCLESKIDINSADMYTLAIASYAFILSGHPHKDDILARLAMLAVDSDDGVRHWEGRPEPVPEGERPPYLHHQASSQHIEITSYVLLTYIRAYAKTQALVYGNPVARWIVGQRNANGGFASTQDTVMALQALAEYGMMAYVGSHQNVKLQIKFSCEPHTHWKYVRDHNRLLLQTLPVPQVPVQIKMNATGPGCAMTQVIVTYNVYPEEPKVPPFAIRFEYSESRDNNPAPCSTFSVNVCARYNGEDEFSNMAVLQVRMVSGFEADANAIRMLRSLPPPNLKRVEEEGKDVFFYFDQLGHEETCVDFLARRDIFVKAPRDGVITVFDYYEKALSSSQLYNFECHGVA</sequence>
<dbReference type="InterPro" id="IPR002890">
    <property type="entry name" value="MG2"/>
</dbReference>
<dbReference type="PROSITE" id="PS00477">
    <property type="entry name" value="ALPHA_2_MACROGLOBULIN"/>
    <property type="match status" value="1"/>
</dbReference>
<dbReference type="InterPro" id="IPR011625">
    <property type="entry name" value="A2M_N_BRD"/>
</dbReference>
<reference evidence="10" key="1">
    <citation type="submission" date="2022-11" db="UniProtKB">
        <authorList>
            <consortium name="EnsemblMetazoa"/>
        </authorList>
    </citation>
    <scope>IDENTIFICATION</scope>
</reference>
<dbReference type="SMART" id="SM01360">
    <property type="entry name" value="A2M"/>
    <property type="match status" value="1"/>
</dbReference>
<evidence type="ECO:0008006" key="12">
    <source>
        <dbReference type="Google" id="ProtNLM"/>
    </source>
</evidence>